<keyword evidence="1 4" id="KW-0240">DNA-directed RNA polymerase</keyword>
<feature type="transmembrane region" description="Helical" evidence="3">
    <location>
        <begin position="92"/>
        <end position="113"/>
    </location>
</feature>
<dbReference type="SUPFAM" id="SSF63562">
    <property type="entry name" value="RPB6/omega subunit-like"/>
    <property type="match status" value="1"/>
</dbReference>
<protein>
    <submittedName>
        <fullName evidence="4">DNA-directed RNA polymerase I, II and III 15kDa polypeptide</fullName>
    </submittedName>
</protein>
<keyword evidence="3" id="KW-1133">Transmembrane helix</keyword>
<keyword evidence="3" id="KW-0472">Membrane</keyword>
<gene>
    <name evidence="4" type="primary">rpabc6</name>
</gene>
<dbReference type="PANTHER" id="PTHR47227">
    <property type="entry name" value="DNA-DIRECTED RNA POLYMERASE SUBUNIT K"/>
    <property type="match status" value="1"/>
</dbReference>
<dbReference type="GO" id="GO:0006360">
    <property type="term" value="P:transcription by RNA polymerase I"/>
    <property type="evidence" value="ECO:0007669"/>
    <property type="project" value="TreeGrafter"/>
</dbReference>
<reference evidence="4" key="1">
    <citation type="journal article" date="2015" name="Genome Biol. Evol.">
        <title>Nucleomorph Genome Sequences of Two Chlorarachniophytes, Amorphochlora amoebiformis and Lotharella vacuolata.</title>
        <authorList>
            <person name="Suzuki S."/>
            <person name="Shirato S."/>
            <person name="Hirakawa Y."/>
            <person name="Ishida K."/>
        </authorList>
    </citation>
    <scope>NUCLEOTIDE SEQUENCE</scope>
    <source>
        <strain evidence="4">CCMP240</strain>
    </source>
</reference>
<organism evidence="4">
    <name type="scientific">Lotharella vacuolata</name>
    <dbReference type="NCBI Taxonomy" id="74820"/>
    <lineage>
        <taxon>Eukaryota</taxon>
        <taxon>Sar</taxon>
        <taxon>Rhizaria</taxon>
        <taxon>Cercozoa</taxon>
        <taxon>Chlorarachniophyceae</taxon>
        <taxon>Lotharella</taxon>
    </lineage>
</organism>
<evidence type="ECO:0000256" key="3">
    <source>
        <dbReference type="SAM" id="Phobius"/>
    </source>
</evidence>
<dbReference type="GO" id="GO:0005665">
    <property type="term" value="C:RNA polymerase II, core complex"/>
    <property type="evidence" value="ECO:0007669"/>
    <property type="project" value="TreeGrafter"/>
</dbReference>
<dbReference type="InterPro" id="IPR036161">
    <property type="entry name" value="RPB6/omega-like_sf"/>
</dbReference>
<dbReference type="PANTHER" id="PTHR47227:SF5">
    <property type="entry name" value="DNA-DIRECTED RNA POLYMERASES I, II, AND III SUBUNIT RPABC2"/>
    <property type="match status" value="1"/>
</dbReference>
<dbReference type="InterPro" id="IPR020708">
    <property type="entry name" value="DNA-dir_RNA_polK_14-18kDa_CS"/>
</dbReference>
<dbReference type="EMBL" id="AB996599">
    <property type="protein sequence ID" value="BAS01440.1"/>
    <property type="molecule type" value="Genomic_DNA"/>
</dbReference>
<keyword evidence="3" id="KW-0812">Transmembrane</keyword>
<dbReference type="InterPro" id="IPR006110">
    <property type="entry name" value="Pol_omega/Rpo6/RPB6"/>
</dbReference>
<evidence type="ECO:0000256" key="1">
    <source>
        <dbReference type="ARBA" id="ARBA00022478"/>
    </source>
</evidence>
<dbReference type="GO" id="GO:0042797">
    <property type="term" value="P:tRNA transcription by RNA polymerase III"/>
    <property type="evidence" value="ECO:0007669"/>
    <property type="project" value="TreeGrafter"/>
</dbReference>
<keyword evidence="2" id="KW-0804">Transcription</keyword>
<dbReference type="Gene3D" id="3.90.940.10">
    <property type="match status" value="1"/>
</dbReference>
<dbReference type="Pfam" id="PF01192">
    <property type="entry name" value="RNA_pol_Rpb6"/>
    <property type="match status" value="1"/>
</dbReference>
<accession>A0A0H5BJX9</accession>
<dbReference type="GO" id="GO:0003899">
    <property type="term" value="F:DNA-directed RNA polymerase activity"/>
    <property type="evidence" value="ECO:0007669"/>
    <property type="project" value="InterPro"/>
</dbReference>
<dbReference type="GO" id="GO:0003677">
    <property type="term" value="F:DNA binding"/>
    <property type="evidence" value="ECO:0007669"/>
    <property type="project" value="InterPro"/>
</dbReference>
<evidence type="ECO:0000256" key="2">
    <source>
        <dbReference type="ARBA" id="ARBA00023163"/>
    </source>
</evidence>
<dbReference type="PROSITE" id="PS01111">
    <property type="entry name" value="RNA_POL_K_14KD"/>
    <property type="match status" value="1"/>
</dbReference>
<geneLocation type="nucleomorph" evidence="4"/>
<dbReference type="AlphaFoldDB" id="A0A0H5BJX9"/>
<dbReference type="GO" id="GO:0005736">
    <property type="term" value="C:RNA polymerase I complex"/>
    <property type="evidence" value="ECO:0007669"/>
    <property type="project" value="TreeGrafter"/>
</dbReference>
<keyword evidence="4" id="KW-0542">Nucleomorph</keyword>
<name>A0A0H5BJX9_9EUKA</name>
<dbReference type="GO" id="GO:0005666">
    <property type="term" value="C:RNA polymerase III complex"/>
    <property type="evidence" value="ECO:0007669"/>
    <property type="project" value="TreeGrafter"/>
</dbReference>
<sequence>MKNYHLKIFSDIEKYKKDKINFNRENCRTFHNFLTKFEKTRLIGIRAMQISHGSIVYVQLEGEVDSIQIAIKEFREKKIPFKIRRYYPDGRFLIIKTALLITKLTNFTTLWIFDILYEHEKIS</sequence>
<proteinExistence type="predicted"/>
<evidence type="ECO:0000313" key="4">
    <source>
        <dbReference type="EMBL" id="BAS01440.1"/>
    </source>
</evidence>
<dbReference type="GO" id="GO:0006366">
    <property type="term" value="P:transcription by RNA polymerase II"/>
    <property type="evidence" value="ECO:0007669"/>
    <property type="project" value="TreeGrafter"/>
</dbReference>
<dbReference type="NCBIfam" id="NF002208">
    <property type="entry name" value="PRK01099.1-3"/>
    <property type="match status" value="1"/>
</dbReference>